<keyword evidence="11" id="KW-1185">Reference proteome</keyword>
<dbReference type="AlphaFoldDB" id="A0A0D0FWI4"/>
<dbReference type="PROSITE" id="PS51755">
    <property type="entry name" value="OMPR_PHOB"/>
    <property type="match status" value="1"/>
</dbReference>
<feature type="DNA-binding region" description="OmpR/PhoB-type" evidence="7">
    <location>
        <begin position="124"/>
        <end position="224"/>
    </location>
</feature>
<organism evidence="10 11">
    <name type="scientific">Pedobacter lusitanus</name>
    <dbReference type="NCBI Taxonomy" id="1503925"/>
    <lineage>
        <taxon>Bacteria</taxon>
        <taxon>Pseudomonadati</taxon>
        <taxon>Bacteroidota</taxon>
        <taxon>Sphingobacteriia</taxon>
        <taxon>Sphingobacteriales</taxon>
        <taxon>Sphingobacteriaceae</taxon>
        <taxon>Pedobacter</taxon>
    </lineage>
</organism>
<evidence type="ECO:0000256" key="5">
    <source>
        <dbReference type="ARBA" id="ARBA00023163"/>
    </source>
</evidence>
<dbReference type="STRING" id="1503925.TH53_12975"/>
<dbReference type="InterPro" id="IPR001867">
    <property type="entry name" value="OmpR/PhoB-type_DNA-bd"/>
</dbReference>
<evidence type="ECO:0000256" key="1">
    <source>
        <dbReference type="ARBA" id="ARBA00022553"/>
    </source>
</evidence>
<dbReference type="GO" id="GO:0000976">
    <property type="term" value="F:transcription cis-regulatory region binding"/>
    <property type="evidence" value="ECO:0007669"/>
    <property type="project" value="TreeGrafter"/>
</dbReference>
<evidence type="ECO:0000256" key="2">
    <source>
        <dbReference type="ARBA" id="ARBA00023012"/>
    </source>
</evidence>
<dbReference type="PANTHER" id="PTHR48111">
    <property type="entry name" value="REGULATOR OF RPOS"/>
    <property type="match status" value="1"/>
</dbReference>
<dbReference type="OrthoDB" id="9790442at2"/>
<evidence type="ECO:0000259" key="8">
    <source>
        <dbReference type="PROSITE" id="PS50110"/>
    </source>
</evidence>
<dbReference type="InterPro" id="IPR036388">
    <property type="entry name" value="WH-like_DNA-bd_sf"/>
</dbReference>
<dbReference type="CDD" id="cd00383">
    <property type="entry name" value="trans_reg_C"/>
    <property type="match status" value="1"/>
</dbReference>
<evidence type="ECO:0000259" key="9">
    <source>
        <dbReference type="PROSITE" id="PS51755"/>
    </source>
</evidence>
<evidence type="ECO:0000256" key="7">
    <source>
        <dbReference type="PROSITE-ProRule" id="PRU01091"/>
    </source>
</evidence>
<name>A0A0D0FWI4_9SPHI</name>
<keyword evidence="5" id="KW-0804">Transcription</keyword>
<dbReference type="PROSITE" id="PS50110">
    <property type="entry name" value="RESPONSE_REGULATORY"/>
    <property type="match status" value="1"/>
</dbReference>
<comment type="caution">
    <text evidence="10">The sequence shown here is derived from an EMBL/GenBank/DDBJ whole genome shotgun (WGS) entry which is preliminary data.</text>
</comment>
<dbReference type="Gene3D" id="6.10.250.690">
    <property type="match status" value="1"/>
</dbReference>
<gene>
    <name evidence="10" type="ORF">TH53_12975</name>
</gene>
<dbReference type="GO" id="GO:0000156">
    <property type="term" value="F:phosphorelay response regulator activity"/>
    <property type="evidence" value="ECO:0007669"/>
    <property type="project" value="TreeGrafter"/>
</dbReference>
<dbReference type="RefSeq" id="WP_041882578.1">
    <property type="nucleotide sequence ID" value="NZ_CP157278.1"/>
</dbReference>
<dbReference type="Pfam" id="PF00486">
    <property type="entry name" value="Trans_reg_C"/>
    <property type="match status" value="1"/>
</dbReference>
<dbReference type="Pfam" id="PF00072">
    <property type="entry name" value="Response_reg"/>
    <property type="match status" value="1"/>
</dbReference>
<dbReference type="GO" id="GO:0005829">
    <property type="term" value="C:cytosol"/>
    <property type="evidence" value="ECO:0007669"/>
    <property type="project" value="TreeGrafter"/>
</dbReference>
<dbReference type="SUPFAM" id="SSF52172">
    <property type="entry name" value="CheY-like"/>
    <property type="match status" value="1"/>
</dbReference>
<protein>
    <submittedName>
        <fullName evidence="10">Transcriptional regulator</fullName>
    </submittedName>
</protein>
<dbReference type="InterPro" id="IPR011006">
    <property type="entry name" value="CheY-like_superfamily"/>
</dbReference>
<evidence type="ECO:0000256" key="6">
    <source>
        <dbReference type="PROSITE-ProRule" id="PRU00169"/>
    </source>
</evidence>
<evidence type="ECO:0000256" key="4">
    <source>
        <dbReference type="ARBA" id="ARBA00023125"/>
    </source>
</evidence>
<dbReference type="SMART" id="SM00862">
    <property type="entry name" value="Trans_reg_C"/>
    <property type="match status" value="1"/>
</dbReference>
<dbReference type="Proteomes" id="UP000032049">
    <property type="component" value="Unassembled WGS sequence"/>
</dbReference>
<sequence>MKLLLVEDTPELAKSIADYLRQENYICEIAKTFDQAREKLVLFTYDCIILDIMLPDGNGINLLRLIKKEGIESSVIIISAQNALDFKITGLDEGADDYITKPFPLPELHSRIKAVMRRKVPGKNQQLTFAEITIDLQLLECQINETPLSLTKKEINLLIYLINNQGRVLTRQAIAEHLWGDYTDNLDSVDFVYQHIKNLRKKITDAGGVDYISTVYGFGYKLNQRKQ</sequence>
<evidence type="ECO:0000313" key="10">
    <source>
        <dbReference type="EMBL" id="KIO76824.1"/>
    </source>
</evidence>
<dbReference type="Gene3D" id="1.10.10.10">
    <property type="entry name" value="Winged helix-like DNA-binding domain superfamily/Winged helix DNA-binding domain"/>
    <property type="match status" value="1"/>
</dbReference>
<reference evidence="10 11" key="1">
    <citation type="submission" date="2015-01" db="EMBL/GenBank/DDBJ databases">
        <title>Draft genome sequence of Pedobacter sp. NL19 isolated from sludge of an effluent treatment pond in an abandoned uranium mine.</title>
        <authorList>
            <person name="Santos T."/>
            <person name="Caetano T."/>
            <person name="Covas C."/>
            <person name="Cruz A."/>
            <person name="Mendo S."/>
        </authorList>
    </citation>
    <scope>NUCLEOTIDE SEQUENCE [LARGE SCALE GENOMIC DNA]</scope>
    <source>
        <strain evidence="10 11">NL19</strain>
    </source>
</reference>
<keyword evidence="1 6" id="KW-0597">Phosphoprotein</keyword>
<keyword evidence="3" id="KW-0805">Transcription regulation</keyword>
<feature type="domain" description="OmpR/PhoB-type" evidence="9">
    <location>
        <begin position="124"/>
        <end position="224"/>
    </location>
</feature>
<evidence type="ECO:0000256" key="3">
    <source>
        <dbReference type="ARBA" id="ARBA00023015"/>
    </source>
</evidence>
<dbReference type="Gene3D" id="3.40.50.2300">
    <property type="match status" value="1"/>
</dbReference>
<evidence type="ECO:0000313" key="11">
    <source>
        <dbReference type="Proteomes" id="UP000032049"/>
    </source>
</evidence>
<dbReference type="EMBL" id="JXRA01000054">
    <property type="protein sequence ID" value="KIO76824.1"/>
    <property type="molecule type" value="Genomic_DNA"/>
</dbReference>
<feature type="modified residue" description="4-aspartylphosphate" evidence="6">
    <location>
        <position position="51"/>
    </location>
</feature>
<proteinExistence type="predicted"/>
<accession>A0A0D0FWI4</accession>
<feature type="domain" description="Response regulatory" evidence="8">
    <location>
        <begin position="2"/>
        <end position="116"/>
    </location>
</feature>
<keyword evidence="4 7" id="KW-0238">DNA-binding</keyword>
<dbReference type="SMART" id="SM00448">
    <property type="entry name" value="REC"/>
    <property type="match status" value="1"/>
</dbReference>
<keyword evidence="2" id="KW-0902">Two-component regulatory system</keyword>
<dbReference type="InterPro" id="IPR039420">
    <property type="entry name" value="WalR-like"/>
</dbReference>
<dbReference type="GO" id="GO:0006355">
    <property type="term" value="P:regulation of DNA-templated transcription"/>
    <property type="evidence" value="ECO:0007669"/>
    <property type="project" value="InterPro"/>
</dbReference>
<dbReference type="PANTHER" id="PTHR48111:SF22">
    <property type="entry name" value="REGULATOR OF RPOS"/>
    <property type="match status" value="1"/>
</dbReference>
<dbReference type="InterPro" id="IPR001789">
    <property type="entry name" value="Sig_transdc_resp-reg_receiver"/>
</dbReference>
<dbReference type="GO" id="GO:0032993">
    <property type="term" value="C:protein-DNA complex"/>
    <property type="evidence" value="ECO:0007669"/>
    <property type="project" value="TreeGrafter"/>
</dbReference>